<dbReference type="GO" id="GO:0003700">
    <property type="term" value="F:DNA-binding transcription factor activity"/>
    <property type="evidence" value="ECO:0007669"/>
    <property type="project" value="InterPro"/>
</dbReference>
<dbReference type="Proteomes" id="UP000298642">
    <property type="component" value="Chromosome"/>
</dbReference>
<accession>A0A4D7AQ90</accession>
<keyword evidence="7" id="KW-1185">Reference proteome</keyword>
<dbReference type="PROSITE" id="PS51464">
    <property type="entry name" value="SIS"/>
    <property type="match status" value="1"/>
</dbReference>
<keyword evidence="3" id="KW-0804">Transcription</keyword>
<keyword evidence="2" id="KW-0238">DNA-binding</keyword>
<evidence type="ECO:0000256" key="1">
    <source>
        <dbReference type="ARBA" id="ARBA00023015"/>
    </source>
</evidence>
<evidence type="ECO:0000259" key="4">
    <source>
        <dbReference type="PROSITE" id="PS51071"/>
    </source>
</evidence>
<dbReference type="AlphaFoldDB" id="A0A4D7AQ90"/>
<dbReference type="SUPFAM" id="SSF53697">
    <property type="entry name" value="SIS domain"/>
    <property type="match status" value="1"/>
</dbReference>
<evidence type="ECO:0000256" key="2">
    <source>
        <dbReference type="ARBA" id="ARBA00023125"/>
    </source>
</evidence>
<dbReference type="InterPro" id="IPR000281">
    <property type="entry name" value="HTH_RpiR"/>
</dbReference>
<dbReference type="PROSITE" id="PS51071">
    <property type="entry name" value="HTH_RPIR"/>
    <property type="match status" value="1"/>
</dbReference>
<gene>
    <name evidence="6" type="ORF">EIO64_11370</name>
</gene>
<evidence type="ECO:0000313" key="7">
    <source>
        <dbReference type="Proteomes" id="UP000298642"/>
    </source>
</evidence>
<dbReference type="InterPro" id="IPR036388">
    <property type="entry name" value="WH-like_DNA-bd_sf"/>
</dbReference>
<dbReference type="Gene3D" id="1.10.10.10">
    <property type="entry name" value="Winged helix-like DNA-binding domain superfamily/Winged helix DNA-binding domain"/>
    <property type="match status" value="1"/>
</dbReference>
<dbReference type="CDD" id="cd05013">
    <property type="entry name" value="SIS_RpiR"/>
    <property type="match status" value="1"/>
</dbReference>
<evidence type="ECO:0000259" key="5">
    <source>
        <dbReference type="PROSITE" id="PS51464"/>
    </source>
</evidence>
<organism evidence="6 7">
    <name type="scientific">Dysosmobacter welbionis</name>
    <dbReference type="NCBI Taxonomy" id="2093857"/>
    <lineage>
        <taxon>Bacteria</taxon>
        <taxon>Bacillati</taxon>
        <taxon>Bacillota</taxon>
        <taxon>Clostridia</taxon>
        <taxon>Eubacteriales</taxon>
        <taxon>Oscillospiraceae</taxon>
        <taxon>Dysosmobacter</taxon>
    </lineage>
</organism>
<dbReference type="InterPro" id="IPR046348">
    <property type="entry name" value="SIS_dom_sf"/>
</dbReference>
<dbReference type="InterPro" id="IPR009057">
    <property type="entry name" value="Homeodomain-like_sf"/>
</dbReference>
<dbReference type="RefSeq" id="WP_119310431.1">
    <property type="nucleotide sequence ID" value="NZ_CP034413.3"/>
</dbReference>
<dbReference type="InterPro" id="IPR001347">
    <property type="entry name" value="SIS_dom"/>
</dbReference>
<evidence type="ECO:0000313" key="6">
    <source>
        <dbReference type="EMBL" id="QCI59743.1"/>
    </source>
</evidence>
<dbReference type="KEGG" id="obj:EIO64_11370"/>
<feature type="domain" description="HTH rpiR-type" evidence="4">
    <location>
        <begin position="5"/>
        <end position="81"/>
    </location>
</feature>
<proteinExistence type="predicted"/>
<dbReference type="Pfam" id="PF01380">
    <property type="entry name" value="SIS"/>
    <property type="match status" value="1"/>
</dbReference>
<dbReference type="Pfam" id="PF01418">
    <property type="entry name" value="HTH_6"/>
    <property type="match status" value="1"/>
</dbReference>
<dbReference type="InterPro" id="IPR035472">
    <property type="entry name" value="RpiR-like_SIS"/>
</dbReference>
<dbReference type="EMBL" id="CP034413">
    <property type="protein sequence ID" value="QCI59743.1"/>
    <property type="molecule type" value="Genomic_DNA"/>
</dbReference>
<feature type="domain" description="SIS" evidence="5">
    <location>
        <begin position="132"/>
        <end position="272"/>
    </location>
</feature>
<dbReference type="PANTHER" id="PTHR30514">
    <property type="entry name" value="GLUCOKINASE"/>
    <property type="match status" value="1"/>
</dbReference>
<reference evidence="7" key="1">
    <citation type="submission" date="2018-12" db="EMBL/GenBank/DDBJ databases">
        <title>Dusodibacter welbiota gen. nov., sp. nov., isolated from human faeces and emended description of the Oscillibacter genus.</title>
        <authorList>
            <person name="Le Roy T."/>
            <person name="Van der Smissen P."/>
            <person name="Delzenne N."/>
            <person name="Muccioli G."/>
            <person name="Collet J.F."/>
            <person name="Cani P.D."/>
        </authorList>
    </citation>
    <scope>NUCLEOTIDE SEQUENCE [LARGE SCALE GENOMIC DNA]</scope>
    <source>
        <strain evidence="7">J115</strain>
    </source>
</reference>
<dbReference type="Gene3D" id="3.40.50.10490">
    <property type="entry name" value="Glucose-6-phosphate isomerase like protein, domain 1"/>
    <property type="match status" value="1"/>
</dbReference>
<protein>
    <submittedName>
        <fullName evidence="6">MurR/RpiR family transcriptional regulator</fullName>
    </submittedName>
</protein>
<dbReference type="GO" id="GO:0003677">
    <property type="term" value="F:DNA binding"/>
    <property type="evidence" value="ECO:0007669"/>
    <property type="project" value="UniProtKB-KW"/>
</dbReference>
<dbReference type="GO" id="GO:0097367">
    <property type="term" value="F:carbohydrate derivative binding"/>
    <property type="evidence" value="ECO:0007669"/>
    <property type="project" value="InterPro"/>
</dbReference>
<name>A0A4D7AQ90_9FIRM</name>
<sequence length="293" mass="32289">MRQDIRVLDRVRGAYASLRPSEQRVADYVLKDPETCTRCTISELADQVQVSQPTVIRFVQALGFDGYRNFKYCLIRDRSGGAAREACFDHLGGFDLKPWDQLEDLPLKEVRVSGGLLEEALKSLSVQELDRAVRMLATARTIDIYGVENSCTPASDLLTKLTYLGLCCRMHTDAYLQQIAAAHLGVADVAVAFSHSGCSMDTVKALRLARRAGANTIAVTSRKNPLLAKYADVCLYTGGEDTVIYGTAIFSRIPDLAVVDLLYMGIIQSDYERFSRSLDKSGAVIADRGYPEA</sequence>
<dbReference type="GO" id="GO:1901135">
    <property type="term" value="P:carbohydrate derivative metabolic process"/>
    <property type="evidence" value="ECO:0007669"/>
    <property type="project" value="InterPro"/>
</dbReference>
<evidence type="ECO:0000256" key="3">
    <source>
        <dbReference type="ARBA" id="ARBA00023163"/>
    </source>
</evidence>
<dbReference type="PANTHER" id="PTHR30514:SF1">
    <property type="entry name" value="HTH-TYPE TRANSCRIPTIONAL REGULATOR HEXR-RELATED"/>
    <property type="match status" value="1"/>
</dbReference>
<keyword evidence="1" id="KW-0805">Transcription regulation</keyword>
<dbReference type="InterPro" id="IPR047640">
    <property type="entry name" value="RpiR-like"/>
</dbReference>
<dbReference type="SUPFAM" id="SSF46689">
    <property type="entry name" value="Homeodomain-like"/>
    <property type="match status" value="1"/>
</dbReference>